<dbReference type="STRING" id="9925.ENSCHIP00000012521"/>
<evidence type="ECO:0000313" key="1">
    <source>
        <dbReference type="Ensembl" id="ENSCHIP00000012521.1"/>
    </source>
</evidence>
<reference evidence="1 2" key="1">
    <citation type="submission" date="2016-04" db="EMBL/GenBank/DDBJ databases">
        <title>Polished mammalian reference genomes with single-molecule sequencing and chromosome conformation capture applied to the Capra hircus genome.</title>
        <authorList>
            <person name="Bickhart D.M."/>
            <person name="Koren S."/>
            <person name="Rosen B."/>
            <person name="Hastie A."/>
            <person name="Liachko I."/>
            <person name="Sullivan S.T."/>
            <person name="Burton J."/>
            <person name="Sayre B.L."/>
            <person name="Huson H.J."/>
            <person name="Lee J."/>
            <person name="Lam E."/>
            <person name="Kelley C.M."/>
            <person name="Hutchison J.L."/>
            <person name="Zhou Y."/>
            <person name="Sun J."/>
            <person name="Crisa A."/>
            <person name="Schwartz J.C."/>
            <person name="Hammond J.A."/>
            <person name="Schroeder S.G."/>
            <person name="Liu G.E."/>
            <person name="Dunham M."/>
            <person name="Shendure J."/>
            <person name="Sonstegard T.S."/>
            <person name="Phillippy A.M."/>
            <person name="Van Tassell C.P."/>
            <person name="Smith T.P."/>
        </authorList>
    </citation>
    <scope>NUCLEOTIDE SEQUENCE [LARGE SCALE GENOMIC DNA]</scope>
</reference>
<dbReference type="InterPro" id="IPR027801">
    <property type="entry name" value="CENP-P"/>
</dbReference>
<sequence>KEQRQDCEDFLLTLETRKSFQETHQSDSEEWGFKLSGISIRNYCKNTEDLTSTEMAEKSIKKVLQKHRLSGNCHMITFQLEFQILEIQDKESLSSVITDLSIIMEPTEYSELSEFVSRAEEKRDLLMFFQSLRFFVEWCDYRKRTFKHFKVESKIFQFKHIWKVKLMSIWGFKITLL</sequence>
<evidence type="ECO:0008006" key="3">
    <source>
        <dbReference type="Google" id="ProtNLM"/>
    </source>
</evidence>
<dbReference type="GO" id="GO:0005634">
    <property type="term" value="C:nucleus"/>
    <property type="evidence" value="ECO:0007669"/>
    <property type="project" value="TreeGrafter"/>
</dbReference>
<reference evidence="1" key="2">
    <citation type="submission" date="2025-08" db="UniProtKB">
        <authorList>
            <consortium name="Ensembl"/>
        </authorList>
    </citation>
    <scope>IDENTIFICATION</scope>
</reference>
<dbReference type="Pfam" id="PF13096">
    <property type="entry name" value="CENP-P"/>
    <property type="match status" value="1"/>
</dbReference>
<evidence type="ECO:0000313" key="2">
    <source>
        <dbReference type="Proteomes" id="UP000291000"/>
    </source>
</evidence>
<dbReference type="PANTHER" id="PTHR28577:SF1">
    <property type="entry name" value="CENTROMERE PROTEIN P"/>
    <property type="match status" value="1"/>
</dbReference>
<dbReference type="Proteomes" id="UP000291000">
    <property type="component" value="Chromosome 8"/>
</dbReference>
<keyword evidence="2" id="KW-1185">Reference proteome</keyword>
<dbReference type="Bgee" id="ENSCHIG00000014248">
    <property type="expression patterns" value="Expressed in thymus and 18 other cell types or tissues"/>
</dbReference>
<name>A0A452EKF7_CAPHI</name>
<dbReference type="GeneTree" id="ENSGT00390000011897"/>
<accession>A0A452EKF7</accession>
<dbReference type="GO" id="GO:0034080">
    <property type="term" value="P:CENP-A containing chromatin assembly"/>
    <property type="evidence" value="ECO:0007669"/>
    <property type="project" value="InterPro"/>
</dbReference>
<organism evidence="1 2">
    <name type="scientific">Capra hircus</name>
    <name type="common">Goat</name>
    <dbReference type="NCBI Taxonomy" id="9925"/>
    <lineage>
        <taxon>Eukaryota</taxon>
        <taxon>Metazoa</taxon>
        <taxon>Chordata</taxon>
        <taxon>Craniata</taxon>
        <taxon>Vertebrata</taxon>
        <taxon>Euteleostomi</taxon>
        <taxon>Mammalia</taxon>
        <taxon>Eutheria</taxon>
        <taxon>Laurasiatheria</taxon>
        <taxon>Artiodactyla</taxon>
        <taxon>Ruminantia</taxon>
        <taxon>Pecora</taxon>
        <taxon>Bovidae</taxon>
        <taxon>Caprinae</taxon>
        <taxon>Capra</taxon>
    </lineage>
</organism>
<dbReference type="GO" id="GO:0000775">
    <property type="term" value="C:chromosome, centromeric region"/>
    <property type="evidence" value="ECO:0007669"/>
    <property type="project" value="InterPro"/>
</dbReference>
<dbReference type="Ensembl" id="ENSCHIT00000020311.1">
    <property type="protein sequence ID" value="ENSCHIP00000012521.1"/>
    <property type="gene ID" value="ENSCHIG00000014248.1"/>
</dbReference>
<proteinExistence type="predicted"/>
<dbReference type="OMA" id="HIWKVKL"/>
<dbReference type="AlphaFoldDB" id="A0A452EKF7"/>
<dbReference type="EMBL" id="LWLT01000007">
    <property type="status" value="NOT_ANNOTATED_CDS"/>
    <property type="molecule type" value="Genomic_DNA"/>
</dbReference>
<dbReference type="PANTHER" id="PTHR28577">
    <property type="entry name" value="CENTROMERE PROTEIN P"/>
    <property type="match status" value="1"/>
</dbReference>
<protein>
    <recommendedName>
        <fullName evidence="3">Centromere protein P</fullName>
    </recommendedName>
</protein>
<reference evidence="1" key="3">
    <citation type="submission" date="2025-09" db="UniProtKB">
        <authorList>
            <consortium name="Ensembl"/>
        </authorList>
    </citation>
    <scope>IDENTIFICATION</scope>
</reference>